<protein>
    <submittedName>
        <fullName evidence="3">Helix-turn-helix domain-containing protein</fullName>
    </submittedName>
</protein>
<feature type="domain" description="HTH cro/C1-type" evidence="2">
    <location>
        <begin position="12"/>
        <end position="67"/>
    </location>
</feature>
<dbReference type="PANTHER" id="PTHR46797:SF1">
    <property type="entry name" value="METHYLPHOSPHONATE SYNTHASE"/>
    <property type="match status" value="1"/>
</dbReference>
<name>A0A0S4QXT2_9ACTN</name>
<dbReference type="Pfam" id="PF13560">
    <property type="entry name" value="HTH_31"/>
    <property type="match status" value="1"/>
</dbReference>
<keyword evidence="1" id="KW-0238">DNA-binding</keyword>
<dbReference type="PROSITE" id="PS50943">
    <property type="entry name" value="HTH_CROC1"/>
    <property type="match status" value="1"/>
</dbReference>
<dbReference type="RefSeq" id="WP_091285361.1">
    <property type="nucleotide sequence ID" value="NZ_FAOZ01000040.1"/>
</dbReference>
<dbReference type="InterPro" id="IPR050807">
    <property type="entry name" value="TransReg_Diox_bact_type"/>
</dbReference>
<dbReference type="GO" id="GO:0005829">
    <property type="term" value="C:cytosol"/>
    <property type="evidence" value="ECO:0007669"/>
    <property type="project" value="TreeGrafter"/>
</dbReference>
<dbReference type="Proteomes" id="UP000198802">
    <property type="component" value="Unassembled WGS sequence"/>
</dbReference>
<dbReference type="InterPro" id="IPR010982">
    <property type="entry name" value="Lambda_DNA-bd_dom_sf"/>
</dbReference>
<dbReference type="PANTHER" id="PTHR46797">
    <property type="entry name" value="HTH-TYPE TRANSCRIPTIONAL REGULATOR"/>
    <property type="match status" value="1"/>
</dbReference>
<sequence length="404" mass="43020">MTDPLPTLGERVAFYRKRRGLSQVELGRLIGRSESWVSQVERNTRKVDRLSVLAQVAEVLGIPVSDLAPEAPTEPVESDAESWRTALRLALTGHPALPLLFSETTPEVPSPRTAQERADDAWSLVHASRYTDAGPALVPLIGELESAVRSAPADERPAVARVLAAVYQAVTELFVKVGDIEVAWLAADRALFAAERAGNLGLVAAGHHRLAHTFLSAGRYQQARHAATVAADALRSGPSGLGVEGQSALGALCLVRSIICARSGDRGGAWQAIGEAETLAGAVGAGRNDFNLEFGPANVALHAVAVAVELGDAGDALDRAGRVDTAGLSPERRSRFLVDVARAHAQRRDRGDAIAALLEAERIAPEQIRDHPKVRVLVRDLLQDPGWRSDQDLRGLADRCGVVA</sequence>
<gene>
    <name evidence="3" type="ORF">Ga0074812_14025</name>
</gene>
<dbReference type="Gene3D" id="1.10.260.40">
    <property type="entry name" value="lambda repressor-like DNA-binding domains"/>
    <property type="match status" value="1"/>
</dbReference>
<dbReference type="GO" id="GO:0003677">
    <property type="term" value="F:DNA binding"/>
    <property type="evidence" value="ECO:0007669"/>
    <property type="project" value="UniProtKB-KW"/>
</dbReference>
<dbReference type="SUPFAM" id="SSF47413">
    <property type="entry name" value="lambda repressor-like DNA-binding domains"/>
    <property type="match status" value="1"/>
</dbReference>
<organism evidence="3 4">
    <name type="scientific">Parafrankia irregularis</name>
    <dbReference type="NCBI Taxonomy" id="795642"/>
    <lineage>
        <taxon>Bacteria</taxon>
        <taxon>Bacillati</taxon>
        <taxon>Actinomycetota</taxon>
        <taxon>Actinomycetes</taxon>
        <taxon>Frankiales</taxon>
        <taxon>Frankiaceae</taxon>
        <taxon>Parafrankia</taxon>
    </lineage>
</organism>
<evidence type="ECO:0000313" key="4">
    <source>
        <dbReference type="Proteomes" id="UP000198802"/>
    </source>
</evidence>
<proteinExistence type="predicted"/>
<accession>A0A0S4QXT2</accession>
<dbReference type="SMART" id="SM00530">
    <property type="entry name" value="HTH_XRE"/>
    <property type="match status" value="1"/>
</dbReference>
<dbReference type="InterPro" id="IPR001387">
    <property type="entry name" value="Cro/C1-type_HTH"/>
</dbReference>
<evidence type="ECO:0000256" key="1">
    <source>
        <dbReference type="ARBA" id="ARBA00023125"/>
    </source>
</evidence>
<keyword evidence="4" id="KW-1185">Reference proteome</keyword>
<dbReference type="GO" id="GO:0003700">
    <property type="term" value="F:DNA-binding transcription factor activity"/>
    <property type="evidence" value="ECO:0007669"/>
    <property type="project" value="TreeGrafter"/>
</dbReference>
<dbReference type="AlphaFoldDB" id="A0A0S4QXT2"/>
<dbReference type="CDD" id="cd00093">
    <property type="entry name" value="HTH_XRE"/>
    <property type="match status" value="1"/>
</dbReference>
<reference evidence="4" key="1">
    <citation type="submission" date="2015-11" db="EMBL/GenBank/DDBJ databases">
        <authorList>
            <person name="Varghese N."/>
        </authorList>
    </citation>
    <scope>NUCLEOTIDE SEQUENCE [LARGE SCALE GENOMIC DNA]</scope>
    <source>
        <strain evidence="4">DSM 45899</strain>
    </source>
</reference>
<dbReference type="EMBL" id="FAOZ01000040">
    <property type="protein sequence ID" value="CUU60449.1"/>
    <property type="molecule type" value="Genomic_DNA"/>
</dbReference>
<evidence type="ECO:0000259" key="2">
    <source>
        <dbReference type="PROSITE" id="PS50943"/>
    </source>
</evidence>
<evidence type="ECO:0000313" key="3">
    <source>
        <dbReference type="EMBL" id="CUU60449.1"/>
    </source>
</evidence>